<sequence length="217" mass="23624">MVQRTAPARKLVPLAAQTSAKLTLMYVHISARQTCVQQAQRTAEHIEAAVTDPQRLVDAIRCAHLAFMAGLTEALSGSAGIGAFKDKLAGEHLKFLRGERADMPSEHTLHFAELFEWAQDPDRMEWGAIPFTEDEKQAAAELDGLRGLIDHPKPTHWSVEPGQLVKVLGFVPKLLEKCVAAAFHHYVDGDGETVQVAAARMSAGLSRVSRPSLADQG</sequence>
<dbReference type="AlphaFoldDB" id="A0A328BDG4"/>
<gene>
    <name evidence="1" type="ORF">DJ019_13255</name>
</gene>
<dbReference type="EMBL" id="QFYS01000005">
    <property type="protein sequence ID" value="RAK64967.1"/>
    <property type="molecule type" value="Genomic_DNA"/>
</dbReference>
<comment type="caution">
    <text evidence="1">The sequence shown here is derived from an EMBL/GenBank/DDBJ whole genome shotgun (WGS) entry which is preliminary data.</text>
</comment>
<evidence type="ECO:0000313" key="1">
    <source>
        <dbReference type="EMBL" id="RAK64967.1"/>
    </source>
</evidence>
<reference evidence="1 2" key="1">
    <citation type="submission" date="2018-05" db="EMBL/GenBank/DDBJ databases">
        <authorList>
            <person name="Lanie J.A."/>
            <person name="Ng W.-L."/>
            <person name="Kazmierczak K.M."/>
            <person name="Andrzejewski T.M."/>
            <person name="Davidsen T.M."/>
            <person name="Wayne K.J."/>
            <person name="Tettelin H."/>
            <person name="Glass J.I."/>
            <person name="Rusch D."/>
            <person name="Podicherti R."/>
            <person name="Tsui H.-C.T."/>
            <person name="Winkler M.E."/>
        </authorList>
    </citation>
    <scope>NUCLEOTIDE SEQUENCE [LARGE SCALE GENOMIC DNA]</scope>
    <source>
        <strain evidence="1 2">BUT-10</strain>
    </source>
</reference>
<evidence type="ECO:0000313" key="2">
    <source>
        <dbReference type="Proteomes" id="UP000249524"/>
    </source>
</evidence>
<keyword evidence="2" id="KW-1185">Reference proteome</keyword>
<accession>A0A328BDG4</accession>
<proteinExistence type="predicted"/>
<organism evidence="1 2">
    <name type="scientific">Phenylobacterium kunshanense</name>
    <dbReference type="NCBI Taxonomy" id="1445034"/>
    <lineage>
        <taxon>Bacteria</taxon>
        <taxon>Pseudomonadati</taxon>
        <taxon>Pseudomonadota</taxon>
        <taxon>Alphaproteobacteria</taxon>
        <taxon>Caulobacterales</taxon>
        <taxon>Caulobacteraceae</taxon>
        <taxon>Phenylobacterium</taxon>
    </lineage>
</organism>
<protein>
    <submittedName>
        <fullName evidence="1">Uncharacterized protein</fullName>
    </submittedName>
</protein>
<name>A0A328BDG4_9CAUL</name>
<dbReference type="Proteomes" id="UP000249524">
    <property type="component" value="Unassembled WGS sequence"/>
</dbReference>